<dbReference type="Proteomes" id="UP000828390">
    <property type="component" value="Unassembled WGS sequence"/>
</dbReference>
<evidence type="ECO:0000256" key="1">
    <source>
        <dbReference type="SAM" id="MobiDB-lite"/>
    </source>
</evidence>
<sequence length="561" mass="62942">METEEAIERKVHHLGTFISERVDSNQMQHILNNISTSKGTKVTLQLSRSGLRYIKNSAIHGSKLVDAIRMQNLQFFTLHKESSNVLFVVAVGNTQDPSKQYQISVFRCKDAMDASLFATAFRRLSAAIRQSVTVVRSKPTKVVTSEEINWTLRGKEADNSKRELRKMLNIDGGGGETQQVTTTLVNGKHADINGHSEVYEHGVRIPLYKKGRPSRSERESFDADFSDNRSEVSEGALRLELESLSQELRDIKSMLEKSTGMTTASEAGSPRGFKPVAVEVHSHPVKPTVVVERRYHDDTVDTVFIDNEEVQLRPKTNGYTVTTEGSTTHVRVSVPDYRSVSERVAVSPVTTSTPYPTHDTTDYAVVKKTRPLTTSYESWKKSTMERNAGRQFHDYQDRIEWKSRSSRASHVVSAPRPRSALPTWSVDGVDSARVVEVRHHQAGVGPTYGHLTYNPHVKGVSERKSQSVRVKGMPTTVIKPIEKVYTGRRDAKHHSLIYRPTSASLRPSILVYDDTNGLDSARMSYIEPNNNLVKPDDNDDHLLDVSGIDLYSETPRETVKT</sequence>
<feature type="compositionally biased region" description="Basic and acidic residues" evidence="1">
    <location>
        <begin position="214"/>
        <end position="229"/>
    </location>
</feature>
<comment type="caution">
    <text evidence="2">The sequence shown here is derived from an EMBL/GenBank/DDBJ whole genome shotgun (WGS) entry which is preliminary data.</text>
</comment>
<reference evidence="2" key="2">
    <citation type="submission" date="2020-11" db="EMBL/GenBank/DDBJ databases">
        <authorList>
            <person name="McCartney M.A."/>
            <person name="Auch B."/>
            <person name="Kono T."/>
            <person name="Mallez S."/>
            <person name="Becker A."/>
            <person name="Gohl D.M."/>
            <person name="Silverstein K.A.T."/>
            <person name="Koren S."/>
            <person name="Bechman K.B."/>
            <person name="Herman A."/>
            <person name="Abrahante J.E."/>
            <person name="Garbe J."/>
        </authorList>
    </citation>
    <scope>NUCLEOTIDE SEQUENCE</scope>
    <source>
        <strain evidence="2">Duluth1</strain>
        <tissue evidence="2">Whole animal</tissue>
    </source>
</reference>
<gene>
    <name evidence="2" type="ORF">DPMN_007264</name>
</gene>
<accession>A0A9D4MU06</accession>
<evidence type="ECO:0000313" key="3">
    <source>
        <dbReference type="Proteomes" id="UP000828390"/>
    </source>
</evidence>
<reference evidence="2" key="1">
    <citation type="journal article" date="2019" name="bioRxiv">
        <title>The Genome of the Zebra Mussel, Dreissena polymorpha: A Resource for Invasive Species Research.</title>
        <authorList>
            <person name="McCartney M.A."/>
            <person name="Auch B."/>
            <person name="Kono T."/>
            <person name="Mallez S."/>
            <person name="Zhang Y."/>
            <person name="Obille A."/>
            <person name="Becker A."/>
            <person name="Abrahante J.E."/>
            <person name="Garbe J."/>
            <person name="Badalamenti J.P."/>
            <person name="Herman A."/>
            <person name="Mangelson H."/>
            <person name="Liachko I."/>
            <person name="Sullivan S."/>
            <person name="Sone E.D."/>
            <person name="Koren S."/>
            <person name="Silverstein K.A.T."/>
            <person name="Beckman K.B."/>
            <person name="Gohl D.M."/>
        </authorList>
    </citation>
    <scope>NUCLEOTIDE SEQUENCE</scope>
    <source>
        <strain evidence="2">Duluth1</strain>
        <tissue evidence="2">Whole animal</tissue>
    </source>
</reference>
<feature type="region of interest" description="Disordered" evidence="1">
    <location>
        <begin position="210"/>
        <end position="229"/>
    </location>
</feature>
<keyword evidence="3" id="KW-1185">Reference proteome</keyword>
<proteinExistence type="predicted"/>
<name>A0A9D4MU06_DREPO</name>
<dbReference type="OrthoDB" id="6077968at2759"/>
<dbReference type="AlphaFoldDB" id="A0A9D4MU06"/>
<protein>
    <submittedName>
        <fullName evidence="2">Uncharacterized protein</fullName>
    </submittedName>
</protein>
<dbReference type="EMBL" id="JAIWYP010000001">
    <property type="protein sequence ID" value="KAH3883310.1"/>
    <property type="molecule type" value="Genomic_DNA"/>
</dbReference>
<dbReference type="CDD" id="cd00934">
    <property type="entry name" value="PTB"/>
    <property type="match status" value="1"/>
</dbReference>
<organism evidence="2 3">
    <name type="scientific">Dreissena polymorpha</name>
    <name type="common">Zebra mussel</name>
    <name type="synonym">Mytilus polymorpha</name>
    <dbReference type="NCBI Taxonomy" id="45954"/>
    <lineage>
        <taxon>Eukaryota</taxon>
        <taxon>Metazoa</taxon>
        <taxon>Spiralia</taxon>
        <taxon>Lophotrochozoa</taxon>
        <taxon>Mollusca</taxon>
        <taxon>Bivalvia</taxon>
        <taxon>Autobranchia</taxon>
        <taxon>Heteroconchia</taxon>
        <taxon>Euheterodonta</taxon>
        <taxon>Imparidentia</taxon>
        <taxon>Neoheterodontei</taxon>
        <taxon>Myida</taxon>
        <taxon>Dreissenoidea</taxon>
        <taxon>Dreissenidae</taxon>
        <taxon>Dreissena</taxon>
    </lineage>
</organism>
<evidence type="ECO:0000313" key="2">
    <source>
        <dbReference type="EMBL" id="KAH3883310.1"/>
    </source>
</evidence>